<reference evidence="3" key="2">
    <citation type="submission" date="2025-09" db="UniProtKB">
        <authorList>
            <consortium name="Ensembl"/>
        </authorList>
    </citation>
    <scope>IDENTIFICATION</scope>
</reference>
<organism evidence="3 4">
    <name type="scientific">Spermophilus dauricus</name>
    <name type="common">Daurian ground squirrel</name>
    <dbReference type="NCBI Taxonomy" id="99837"/>
    <lineage>
        <taxon>Eukaryota</taxon>
        <taxon>Metazoa</taxon>
        <taxon>Chordata</taxon>
        <taxon>Craniata</taxon>
        <taxon>Vertebrata</taxon>
        <taxon>Euteleostomi</taxon>
        <taxon>Mammalia</taxon>
        <taxon>Eutheria</taxon>
        <taxon>Euarchontoglires</taxon>
        <taxon>Glires</taxon>
        <taxon>Rodentia</taxon>
        <taxon>Sciuromorpha</taxon>
        <taxon>Sciuridae</taxon>
        <taxon>Xerinae</taxon>
        <taxon>Marmotini</taxon>
        <taxon>Spermophilus</taxon>
    </lineage>
</organism>
<dbReference type="SUPFAM" id="SSF49854">
    <property type="entry name" value="Spermadhesin, CUB domain"/>
    <property type="match status" value="1"/>
</dbReference>
<reference evidence="3" key="1">
    <citation type="submission" date="2025-08" db="UniProtKB">
        <authorList>
            <consortium name="Ensembl"/>
        </authorList>
    </citation>
    <scope>IDENTIFICATION</scope>
</reference>
<protein>
    <submittedName>
        <fullName evidence="3">Uncharacterized protein</fullName>
    </submittedName>
</protein>
<dbReference type="AlphaFoldDB" id="A0A8C9PRY6"/>
<evidence type="ECO:0000256" key="2">
    <source>
        <dbReference type="SAM" id="MobiDB-lite"/>
    </source>
</evidence>
<evidence type="ECO:0000256" key="1">
    <source>
        <dbReference type="ARBA" id="ARBA00023157"/>
    </source>
</evidence>
<feature type="compositionally biased region" description="Polar residues" evidence="2">
    <location>
        <begin position="10"/>
        <end position="20"/>
    </location>
</feature>
<evidence type="ECO:0000313" key="3">
    <source>
        <dbReference type="Ensembl" id="ENSSDAP00000011313.1"/>
    </source>
</evidence>
<feature type="region of interest" description="Disordered" evidence="2">
    <location>
        <begin position="219"/>
        <end position="248"/>
    </location>
</feature>
<name>A0A8C9PRY6_SPEDA</name>
<evidence type="ECO:0000313" key="4">
    <source>
        <dbReference type="Proteomes" id="UP000694422"/>
    </source>
</evidence>
<feature type="region of interest" description="Disordered" evidence="2">
    <location>
        <begin position="1"/>
        <end position="20"/>
    </location>
</feature>
<dbReference type="Proteomes" id="UP000694422">
    <property type="component" value="Unplaced"/>
</dbReference>
<accession>A0A8C9PRY6</accession>
<feature type="compositionally biased region" description="Basic and acidic residues" evidence="2">
    <location>
        <begin position="239"/>
        <end position="248"/>
    </location>
</feature>
<keyword evidence="1" id="KW-1015">Disulfide bond</keyword>
<dbReference type="Ensembl" id="ENSSDAT00000012812.1">
    <property type="protein sequence ID" value="ENSSDAP00000011313.1"/>
    <property type="gene ID" value="ENSSDAG00000010222.1"/>
</dbReference>
<proteinExistence type="predicted"/>
<keyword evidence="4" id="KW-1185">Reference proteome</keyword>
<sequence length="248" mass="27143">MEPRHLCQPASASTHPSQQQCAEPIGRPLGEVVTLQVLESTLNCSAGEKLLLWGRFMWRKLCGKLSGLTFSSRTNILVAKLHLVWPGSGVLLGYRSQPAPGTFYRECDIQLFGPQGEIVSPLLSSAMMGVGGCRVFISVAPQARIAIHALVTHMGPRTKGTNASYVSIRDAHSLRTTTFHGQQALYWESEGSEAEVEFSQGFLEAHASLQGQYWTLNPRMTEEPGAQPGPALDFSPSFGRKEKEPNTY</sequence>
<dbReference type="InterPro" id="IPR035914">
    <property type="entry name" value="Sperma_CUB_dom_sf"/>
</dbReference>